<feature type="repeat" description="ANK" evidence="8">
    <location>
        <begin position="1052"/>
        <end position="1079"/>
    </location>
</feature>
<keyword evidence="7" id="KW-0407">Ion channel</keyword>
<evidence type="ECO:0000256" key="2">
    <source>
        <dbReference type="ARBA" id="ARBA00022606"/>
    </source>
</evidence>
<dbReference type="InterPro" id="IPR052076">
    <property type="entry name" value="TRP_cation_channel"/>
</dbReference>
<dbReference type="GO" id="GO:0034220">
    <property type="term" value="P:monoatomic ion transmembrane transport"/>
    <property type="evidence" value="ECO:0007669"/>
    <property type="project" value="UniProtKB-KW"/>
</dbReference>
<keyword evidence="4 8" id="KW-0040">ANK repeat</keyword>
<feature type="repeat" description="ANK" evidence="8">
    <location>
        <begin position="1081"/>
        <end position="1113"/>
    </location>
</feature>
<dbReference type="PRINTS" id="PR01415">
    <property type="entry name" value="ANKYRIN"/>
</dbReference>
<evidence type="ECO:0000256" key="6">
    <source>
        <dbReference type="ARBA" id="ARBA00023180"/>
    </source>
</evidence>
<dbReference type="SUPFAM" id="SSF48403">
    <property type="entry name" value="Ankyrin repeat"/>
    <property type="match status" value="2"/>
</dbReference>
<evidence type="ECO:0000313" key="13">
    <source>
        <dbReference type="Proteomes" id="UP000826661"/>
    </source>
</evidence>
<feature type="region of interest" description="Disordered" evidence="9">
    <location>
        <begin position="1309"/>
        <end position="1336"/>
    </location>
</feature>
<feature type="repeat" description="ANK" evidence="8">
    <location>
        <begin position="1146"/>
        <end position="1178"/>
    </location>
</feature>
<evidence type="ECO:0000256" key="1">
    <source>
        <dbReference type="ARBA" id="ARBA00022448"/>
    </source>
</evidence>
<dbReference type="GO" id="GO:0022857">
    <property type="term" value="F:transmembrane transporter activity"/>
    <property type="evidence" value="ECO:0007669"/>
    <property type="project" value="TreeGrafter"/>
</dbReference>
<feature type="repeat" description="ANK" evidence="8">
    <location>
        <begin position="988"/>
        <end position="1011"/>
    </location>
</feature>
<dbReference type="Pfam" id="PF00023">
    <property type="entry name" value="Ank"/>
    <property type="match status" value="2"/>
</dbReference>
<feature type="repeat" description="ANK" evidence="8">
    <location>
        <begin position="728"/>
        <end position="760"/>
    </location>
</feature>
<dbReference type="PROSITE" id="PS50297">
    <property type="entry name" value="ANK_REP_REGION"/>
    <property type="match status" value="11"/>
</dbReference>
<dbReference type="InterPro" id="IPR002110">
    <property type="entry name" value="Ankyrin_rpt"/>
</dbReference>
<feature type="repeat" description="ANK" evidence="8">
    <location>
        <begin position="1114"/>
        <end position="1146"/>
    </location>
</feature>
<protein>
    <submittedName>
        <fullName evidence="12">ANK_REP_REGION domain-containing protein</fullName>
    </submittedName>
</protein>
<dbReference type="InterPro" id="IPR056884">
    <property type="entry name" value="NPHP3-like_N"/>
</dbReference>
<keyword evidence="6" id="KW-0325">Glycoprotein</keyword>
<feature type="repeat" description="ANK" evidence="8">
    <location>
        <begin position="955"/>
        <end position="987"/>
    </location>
</feature>
<evidence type="ECO:0000256" key="9">
    <source>
        <dbReference type="SAM" id="MobiDB-lite"/>
    </source>
</evidence>
<dbReference type="Pfam" id="PF24883">
    <property type="entry name" value="NPHP3_N"/>
    <property type="match status" value="1"/>
</dbReference>
<gene>
    <name evidence="12" type="ORF">H0G86_012300</name>
</gene>
<evidence type="ECO:0000259" key="11">
    <source>
        <dbReference type="Pfam" id="PF24883"/>
    </source>
</evidence>
<dbReference type="InterPro" id="IPR027417">
    <property type="entry name" value="P-loop_NTPase"/>
</dbReference>
<dbReference type="InterPro" id="IPR036770">
    <property type="entry name" value="Ankyrin_rpt-contain_sf"/>
</dbReference>
<evidence type="ECO:0000256" key="8">
    <source>
        <dbReference type="PROSITE-ProRule" id="PRU00023"/>
    </source>
</evidence>
<feature type="repeat" description="ANK" evidence="8">
    <location>
        <begin position="858"/>
        <end position="890"/>
    </location>
</feature>
<feature type="repeat" description="ANK" evidence="8">
    <location>
        <begin position="1276"/>
        <end position="1302"/>
    </location>
</feature>
<evidence type="ECO:0000256" key="4">
    <source>
        <dbReference type="ARBA" id="ARBA00023043"/>
    </source>
</evidence>
<dbReference type="Pfam" id="PF17109">
    <property type="entry name" value="Goodbye"/>
    <property type="match status" value="1"/>
</dbReference>
<dbReference type="Pfam" id="PF12796">
    <property type="entry name" value="Ank_2"/>
    <property type="match status" value="4"/>
</dbReference>
<dbReference type="GO" id="GO:1902495">
    <property type="term" value="C:transmembrane transporter complex"/>
    <property type="evidence" value="ECO:0007669"/>
    <property type="project" value="TreeGrafter"/>
</dbReference>
<dbReference type="Proteomes" id="UP000826661">
    <property type="component" value="Chromosome VII"/>
</dbReference>
<dbReference type="EMBL" id="CP075870">
    <property type="protein sequence ID" value="QYT05408.1"/>
    <property type="molecule type" value="Genomic_DNA"/>
</dbReference>
<proteinExistence type="predicted"/>
<dbReference type="Gene3D" id="3.40.50.300">
    <property type="entry name" value="P-loop containing nucleotide triphosphate hydrolases"/>
    <property type="match status" value="1"/>
</dbReference>
<dbReference type="PANTHER" id="PTHR47143:SF1">
    <property type="entry name" value="ION_TRANS DOMAIN-CONTAINING PROTEIN"/>
    <property type="match status" value="1"/>
</dbReference>
<feature type="repeat" description="ANK" evidence="8">
    <location>
        <begin position="825"/>
        <end position="857"/>
    </location>
</feature>
<evidence type="ECO:0000259" key="10">
    <source>
        <dbReference type="Pfam" id="PF17109"/>
    </source>
</evidence>
<feature type="repeat" description="ANK" evidence="8">
    <location>
        <begin position="1243"/>
        <end position="1275"/>
    </location>
</feature>
<feature type="domain" description="Fungal STAND N-terminal Goodbye" evidence="10">
    <location>
        <begin position="11"/>
        <end position="82"/>
    </location>
</feature>
<dbReference type="SMART" id="SM00248">
    <property type="entry name" value="ANK"/>
    <property type="match status" value="17"/>
</dbReference>
<reference evidence="12 13" key="1">
    <citation type="journal article" date="2021" name="BMC Genomics">
        <title>Telomere-to-telomere genome assembly of asparaginase-producing Trichoderma simmonsii.</title>
        <authorList>
            <person name="Chung D."/>
            <person name="Kwon Y.M."/>
            <person name="Yang Y."/>
        </authorList>
    </citation>
    <scope>NUCLEOTIDE SEQUENCE [LARGE SCALE GENOMIC DNA]</scope>
    <source>
        <strain evidence="12 13">GH-Sj1</strain>
    </source>
</reference>
<dbReference type="SUPFAM" id="SSF52540">
    <property type="entry name" value="P-loop containing nucleoside triphosphate hydrolases"/>
    <property type="match status" value="1"/>
</dbReference>
<evidence type="ECO:0000313" key="12">
    <source>
        <dbReference type="EMBL" id="QYT05408.1"/>
    </source>
</evidence>
<feature type="repeat" description="ANK" evidence="8">
    <location>
        <begin position="761"/>
        <end position="793"/>
    </location>
</feature>
<dbReference type="PANTHER" id="PTHR47143">
    <property type="entry name" value="TRANSIENT RECEPTOR POTENTIAL CATION CHANNEL PROTEIN PAINLESS"/>
    <property type="match status" value="1"/>
</dbReference>
<keyword evidence="5" id="KW-0406">Ion transport</keyword>
<name>A0A8G0PLV6_9HYPO</name>
<keyword evidence="1" id="KW-0813">Transport</keyword>
<evidence type="ECO:0000256" key="3">
    <source>
        <dbReference type="ARBA" id="ARBA00022737"/>
    </source>
</evidence>
<feature type="repeat" description="ANK" evidence="8">
    <location>
        <begin position="922"/>
        <end position="954"/>
    </location>
</feature>
<keyword evidence="3" id="KW-0677">Repeat</keyword>
<dbReference type="Pfam" id="PF13637">
    <property type="entry name" value="Ank_4"/>
    <property type="match status" value="2"/>
</dbReference>
<evidence type="ECO:0000256" key="7">
    <source>
        <dbReference type="ARBA" id="ARBA00023303"/>
    </source>
</evidence>
<evidence type="ECO:0000256" key="5">
    <source>
        <dbReference type="ARBA" id="ARBA00023065"/>
    </source>
</evidence>
<feature type="repeat" description="ANK" evidence="8">
    <location>
        <begin position="1212"/>
        <end position="1245"/>
    </location>
</feature>
<feature type="repeat" description="ANK" evidence="8">
    <location>
        <begin position="1179"/>
        <end position="1211"/>
    </location>
</feature>
<keyword evidence="2" id="KW-0716">Sensory transduction</keyword>
<feature type="repeat" description="ANK" evidence="8">
    <location>
        <begin position="891"/>
        <end position="921"/>
    </location>
</feature>
<dbReference type="InterPro" id="IPR031350">
    <property type="entry name" value="Goodbye_dom"/>
</dbReference>
<keyword evidence="13" id="KW-1185">Reference proteome</keyword>
<dbReference type="SMR" id="A0A8G0PLV6"/>
<dbReference type="Gene3D" id="1.25.40.20">
    <property type="entry name" value="Ankyrin repeat-containing domain"/>
    <property type="match status" value="8"/>
</dbReference>
<accession>A0A8G0PLV6</accession>
<organism evidence="12 13">
    <name type="scientific">Trichoderma simmonsii</name>
    <dbReference type="NCBI Taxonomy" id="1491479"/>
    <lineage>
        <taxon>Eukaryota</taxon>
        <taxon>Fungi</taxon>
        <taxon>Dikarya</taxon>
        <taxon>Ascomycota</taxon>
        <taxon>Pezizomycotina</taxon>
        <taxon>Sordariomycetes</taxon>
        <taxon>Hypocreomycetidae</taxon>
        <taxon>Hypocreales</taxon>
        <taxon>Hypocreaceae</taxon>
        <taxon>Trichoderma</taxon>
    </lineage>
</organism>
<sequence length="1359" mass="151776">MSLKRHDGSRLDRFRTTVSECLVPIEAANEIVSQAVKATFPPAEAIFAAIRHLIKTTNTVSADYDKISEFFEDLKYYLQQLQVIDATVQLIPQLKVALTGVFESVLILCGICTKYSKTKRIIKGLKTLVSSQDPELKTANENFRKNIQQARDIVLHATYAGIEQLISRSYEMERGLNTNTGLLQQIDNRTQSVIDTTAHIHKHLSDMETSEERDKIITWLSSLSFLAKQKDTYAKYHKDTGKWLLDSESFQIWFNGTINSTLSCRGIPGSGKTTLLSAAISHVEEKTDGQNCAIVCIFCDYKDPRTRSEVEIISSIIRQLAEQCKPLPSAIKAFRDKYLEKRIDPSSEERLSLIKTLSHLFNKTYVFIDALDECPEDNRDELLNLLKELEPHIRLFTTSRLNVDISSIFDTLSEIKIEAHASDIRAYLKDRIKKTKRLRLLTAQDKPLEEDIITCLLEKSNGMFLLARLQIDYLCKFQTALNARQALNTLSGDLNLFYEDTLKRIEDQDESSRALANKAISYIYCAKRPLKSQELIHALSIEPGFTELHHTAIIDPEILLNVSHGLISVDKEEDGTAELAHYTLHEFLGAHQSHMIRELETHLAHSCITYLLFDEFGKGPCTDVKSVEDRLKSHCFLDYASRNWGSHLRQNQSQELLSLALVLLHDANKLGATVQILYLPRHRKNEWHNDYPKGFTALHAIAYWGLDKMMLIPATCKSRVDVKARDSRGETALHLAAQQGHLDALRLLLQAAADVDAANDRGETPLIRAARNGHSALVENLLLSGADALAEDNENWTAFHWAIIGNSMDTAKLLLRYQANSDGLQLNKALNVAAEAGNETAVQMVLDLGANIDWKDEEGSTAITWAVPGGYENAVRTLLRNRADPNLADNYGNVPLHWAIPYSSITELLLEYGANINAQNDKGRSALHWSALEGQEDTVEILLAYNADVKAKDIYGCTALHAASLRGLDTVAQRLIEKGADPNERDNDEWTPLHAAVIRGQSSVIQLLVDKVQYGDIIVKELTERLKNNNKRAMLGERAEEKLEGSSVVRGLRSAVNSGHTERMLALLENGADIDEVDEIGGGTALTMAIWLGMRDIATKLLQNGADANRPNRLGETGLHMAISSGDELMVQLLVEYGADVNHERYGWTPLLLAASKDYHEIAQFLVEKAADVNATDYHDQSALHWAARHGDNDIIRLLIDKGAVVDAMDDYGKTPLICAIEKKDNEDSVRTLLMAGADIKSDRCLALLAAAASGRDEIVRLLLRRGANVNAKTLDGITALQIARLKRYKKIVRLLLKRGADETKVSISVDDAAQERGGTQGQGNENQNGPDRSRVESLSDEFRQLVIHFGFDYRNYSH</sequence>
<feature type="domain" description="Nephrocystin 3-like N-terminal" evidence="11">
    <location>
        <begin position="239"/>
        <end position="400"/>
    </location>
</feature>
<dbReference type="PROSITE" id="PS50088">
    <property type="entry name" value="ANK_REPEAT"/>
    <property type="match status" value="16"/>
</dbReference>